<dbReference type="GO" id="GO:0045505">
    <property type="term" value="F:dynein intermediate chain binding"/>
    <property type="evidence" value="ECO:0007669"/>
    <property type="project" value="InterPro"/>
</dbReference>
<name>A0AAN7S380_MYCAM</name>
<keyword evidence="3" id="KW-1185">Reference proteome</keyword>
<gene>
    <name evidence="2" type="ORF">QYF61_011128</name>
</gene>
<dbReference type="Gene3D" id="3.10.490.20">
    <property type="match status" value="1"/>
</dbReference>
<dbReference type="GO" id="GO:0051959">
    <property type="term" value="F:dynein light intermediate chain binding"/>
    <property type="evidence" value="ECO:0007669"/>
    <property type="project" value="InterPro"/>
</dbReference>
<evidence type="ECO:0000313" key="3">
    <source>
        <dbReference type="Proteomes" id="UP001333110"/>
    </source>
</evidence>
<evidence type="ECO:0000313" key="2">
    <source>
        <dbReference type="EMBL" id="KAK4826760.1"/>
    </source>
</evidence>
<organism evidence="2 3">
    <name type="scientific">Mycteria americana</name>
    <name type="common">Wood stork</name>
    <dbReference type="NCBI Taxonomy" id="33587"/>
    <lineage>
        <taxon>Eukaryota</taxon>
        <taxon>Metazoa</taxon>
        <taxon>Chordata</taxon>
        <taxon>Craniata</taxon>
        <taxon>Vertebrata</taxon>
        <taxon>Euteleostomi</taxon>
        <taxon>Archelosauria</taxon>
        <taxon>Archosauria</taxon>
        <taxon>Dinosauria</taxon>
        <taxon>Saurischia</taxon>
        <taxon>Theropoda</taxon>
        <taxon>Coelurosauria</taxon>
        <taxon>Aves</taxon>
        <taxon>Neognathae</taxon>
        <taxon>Neoaves</taxon>
        <taxon>Aequornithes</taxon>
        <taxon>Ciconiiformes</taxon>
        <taxon>Ciconiidae</taxon>
        <taxon>Mycteria</taxon>
    </lineage>
</organism>
<evidence type="ECO:0000259" key="1">
    <source>
        <dbReference type="Pfam" id="PF18199"/>
    </source>
</evidence>
<dbReference type="Proteomes" id="UP001333110">
    <property type="component" value="Unassembled WGS sequence"/>
</dbReference>
<dbReference type="Pfam" id="PF18199">
    <property type="entry name" value="Dynein_C"/>
    <property type="match status" value="1"/>
</dbReference>
<comment type="caution">
    <text evidence="2">The sequence shown here is derived from an EMBL/GenBank/DDBJ whole genome shotgun (WGS) entry which is preliminary data.</text>
</comment>
<dbReference type="InterPro" id="IPR041228">
    <property type="entry name" value="Dynein_C"/>
</dbReference>
<feature type="domain" description="Dynein heavy chain C-terminal" evidence="1">
    <location>
        <begin position="37"/>
        <end position="108"/>
    </location>
</feature>
<dbReference type="GO" id="GO:0005858">
    <property type="term" value="C:axonemal dynein complex"/>
    <property type="evidence" value="ECO:0007669"/>
    <property type="project" value="TreeGrafter"/>
</dbReference>
<sequence>MRYGELEIWTQALVLPAAVWLPGLFSPQSFLTGIQLGTIAEARLKELTPTMPVIFVRTILVDRRETKNVCECPVYNTKSRGPTYIWTSNLKSQEKPAKWILAGVALLLAV</sequence>
<dbReference type="InterPro" id="IPR043160">
    <property type="entry name" value="Dynein_C_barrel"/>
</dbReference>
<reference evidence="2 3" key="1">
    <citation type="journal article" date="2023" name="J. Hered.">
        <title>Chromosome-level genome of the wood stork (Mycteria americana) provides insight into avian chromosome evolution.</title>
        <authorList>
            <person name="Flamio R. Jr."/>
            <person name="Ramstad K.M."/>
        </authorList>
    </citation>
    <scope>NUCLEOTIDE SEQUENCE [LARGE SCALE GENOMIC DNA]</scope>
    <source>
        <strain evidence="2">JAX WOST 10</strain>
    </source>
</reference>
<dbReference type="GO" id="GO:0007018">
    <property type="term" value="P:microtubule-based movement"/>
    <property type="evidence" value="ECO:0007669"/>
    <property type="project" value="InterPro"/>
</dbReference>
<proteinExistence type="predicted"/>
<dbReference type="InterPro" id="IPR026983">
    <property type="entry name" value="DHC"/>
</dbReference>
<dbReference type="AlphaFoldDB" id="A0AAN7S380"/>
<protein>
    <recommendedName>
        <fullName evidence="1">Dynein heavy chain C-terminal domain-containing protein</fullName>
    </recommendedName>
</protein>
<dbReference type="EMBL" id="JAUNZN010000002">
    <property type="protein sequence ID" value="KAK4826760.1"/>
    <property type="molecule type" value="Genomic_DNA"/>
</dbReference>
<accession>A0AAN7S380</accession>
<dbReference type="PANTHER" id="PTHR46532:SF11">
    <property type="entry name" value="DYNEIN AXONEMAL HEAVY CHAIN 12"/>
    <property type="match status" value="1"/>
</dbReference>
<dbReference type="PANTHER" id="PTHR46532">
    <property type="entry name" value="MALE FERTILITY FACTOR KL5"/>
    <property type="match status" value="1"/>
</dbReference>